<sequence>MCLIYQKLAPASDVYIEDLHEAGGVTAALNELSKKKGALHLDTMTVTAKTLGENIAGHEVKDYNVIYPIDKPFTEKKAA</sequence>
<proteinExistence type="inferred from homology"/>
<dbReference type="EMBL" id="AP021906">
    <property type="protein sequence ID" value="BBP90180.1"/>
    <property type="molecule type" value="Genomic_DNA"/>
</dbReference>
<dbReference type="InterPro" id="IPR000581">
    <property type="entry name" value="ILV_EDD_N"/>
</dbReference>
<protein>
    <recommendedName>
        <fullName evidence="8">Dihydroxy-acid/6-phosphogluconate dehydratase N-terminal domain-containing protein</fullName>
    </recommendedName>
</protein>
<dbReference type="Proteomes" id="UP000464658">
    <property type="component" value="Chromosome"/>
</dbReference>
<dbReference type="GO" id="GO:0009082">
    <property type="term" value="P:branched-chain amino acid biosynthetic process"/>
    <property type="evidence" value="ECO:0007669"/>
    <property type="project" value="UniProtKB-KW"/>
</dbReference>
<feature type="domain" description="Dihydroxy-acid/6-phosphogluconate dehydratase N-terminal" evidence="8">
    <location>
        <begin position="7"/>
        <end position="54"/>
    </location>
</feature>
<evidence type="ECO:0000256" key="4">
    <source>
        <dbReference type="ARBA" id="ARBA00023004"/>
    </source>
</evidence>
<evidence type="ECO:0000313" key="9">
    <source>
        <dbReference type="EMBL" id="BBP90180.1"/>
    </source>
</evidence>
<evidence type="ECO:0000256" key="2">
    <source>
        <dbReference type="ARBA" id="ARBA00022714"/>
    </source>
</evidence>
<evidence type="ECO:0000256" key="7">
    <source>
        <dbReference type="ARBA" id="ARBA00023304"/>
    </source>
</evidence>
<evidence type="ECO:0000256" key="5">
    <source>
        <dbReference type="ARBA" id="ARBA00023014"/>
    </source>
</evidence>
<keyword evidence="5" id="KW-0411">Iron-sulfur</keyword>
<dbReference type="Pfam" id="PF00920">
    <property type="entry name" value="ILVD_EDD_N"/>
    <property type="match status" value="1"/>
</dbReference>
<dbReference type="PANTHER" id="PTHR43183:SF1">
    <property type="entry name" value="HYPOTHETICAL DIHYDROXY-ACID DEHYDRATASE (EUROFUNG)-RELATED"/>
    <property type="match status" value="1"/>
</dbReference>
<dbReference type="PANTHER" id="PTHR43183">
    <property type="entry name" value="HYPOTHETICAL DIHYDROXYACID DEHYDRATASE (EUROFUNG)-RELATED"/>
    <property type="match status" value="1"/>
</dbReference>
<dbReference type="InterPro" id="IPR037237">
    <property type="entry name" value="IlvD/EDD_N"/>
</dbReference>
<reference evidence="9 10" key="1">
    <citation type="submission" date="2019-12" db="EMBL/GenBank/DDBJ databases">
        <title>Full genome sequence of a Bacillus safensis strain isolated from commercially available natto in Indonesia.</title>
        <authorList>
            <person name="Yoshida M."/>
            <person name="Uomi M."/>
            <person name="Waturangi D."/>
            <person name="Ekaputri J.J."/>
            <person name="Setiamarga D.H.E."/>
        </authorList>
    </citation>
    <scope>NUCLEOTIDE SEQUENCE [LARGE SCALE GENOMIC DNA]</scope>
    <source>
        <strain evidence="9 10">IDN1</strain>
    </source>
</reference>
<keyword evidence="7" id="KW-0100">Branched-chain amino acid biosynthesis</keyword>
<dbReference type="GO" id="GO:0016829">
    <property type="term" value="F:lyase activity"/>
    <property type="evidence" value="ECO:0007669"/>
    <property type="project" value="UniProtKB-KW"/>
</dbReference>
<dbReference type="InterPro" id="IPR052352">
    <property type="entry name" value="Sugar_Degrad_Dehydratases"/>
</dbReference>
<comment type="similarity">
    <text evidence="1">Belongs to the IlvD/Edd family.</text>
</comment>
<keyword evidence="4" id="KW-0408">Iron</keyword>
<dbReference type="SUPFAM" id="SSF143975">
    <property type="entry name" value="IlvD/EDD N-terminal domain-like"/>
    <property type="match status" value="1"/>
</dbReference>
<dbReference type="GO" id="GO:0051537">
    <property type="term" value="F:2 iron, 2 sulfur cluster binding"/>
    <property type="evidence" value="ECO:0007669"/>
    <property type="project" value="UniProtKB-KW"/>
</dbReference>
<evidence type="ECO:0000256" key="6">
    <source>
        <dbReference type="ARBA" id="ARBA00023239"/>
    </source>
</evidence>
<dbReference type="GO" id="GO:0046872">
    <property type="term" value="F:metal ion binding"/>
    <property type="evidence" value="ECO:0007669"/>
    <property type="project" value="UniProtKB-KW"/>
</dbReference>
<gene>
    <name evidence="9" type="ORF">BsIDN1_37980</name>
</gene>
<accession>A0A5S9M9F8</accession>
<evidence type="ECO:0000313" key="10">
    <source>
        <dbReference type="Proteomes" id="UP000464658"/>
    </source>
</evidence>
<organism evidence="9 10">
    <name type="scientific">Bacillus safensis</name>
    <dbReference type="NCBI Taxonomy" id="561879"/>
    <lineage>
        <taxon>Bacteria</taxon>
        <taxon>Bacillati</taxon>
        <taxon>Bacillota</taxon>
        <taxon>Bacilli</taxon>
        <taxon>Bacillales</taxon>
        <taxon>Bacillaceae</taxon>
        <taxon>Bacillus</taxon>
    </lineage>
</organism>
<dbReference type="AlphaFoldDB" id="A0A5S9M9F8"/>
<keyword evidence="2" id="KW-0001">2Fe-2S</keyword>
<keyword evidence="6" id="KW-0456">Lyase</keyword>
<keyword evidence="7" id="KW-0028">Amino-acid biosynthesis</keyword>
<name>A0A5S9M9F8_BACIA</name>
<keyword evidence="3" id="KW-0479">Metal-binding</keyword>
<evidence type="ECO:0000256" key="1">
    <source>
        <dbReference type="ARBA" id="ARBA00006486"/>
    </source>
</evidence>
<evidence type="ECO:0000256" key="3">
    <source>
        <dbReference type="ARBA" id="ARBA00022723"/>
    </source>
</evidence>
<evidence type="ECO:0000259" key="8">
    <source>
        <dbReference type="Pfam" id="PF00920"/>
    </source>
</evidence>